<dbReference type="GO" id="GO:0005524">
    <property type="term" value="F:ATP binding"/>
    <property type="evidence" value="ECO:0007669"/>
    <property type="project" value="UniProtKB-KW"/>
</dbReference>
<dbReference type="PANTHER" id="PTHR24221:SF654">
    <property type="entry name" value="ATP-BINDING CASSETTE SUB-FAMILY B MEMBER 6"/>
    <property type="match status" value="1"/>
</dbReference>
<proteinExistence type="predicted"/>
<evidence type="ECO:0000256" key="2">
    <source>
        <dbReference type="ARBA" id="ARBA00022448"/>
    </source>
</evidence>
<dbReference type="FunFam" id="3.40.50.300:FF:000299">
    <property type="entry name" value="ABC transporter ATP-binding protein/permease"/>
    <property type="match status" value="1"/>
</dbReference>
<dbReference type="InterPro" id="IPR003439">
    <property type="entry name" value="ABC_transporter-like_ATP-bd"/>
</dbReference>
<gene>
    <name evidence="12" type="ORF">IQ247_30200</name>
</gene>
<dbReference type="GO" id="GO:0005886">
    <property type="term" value="C:plasma membrane"/>
    <property type="evidence" value="ECO:0007669"/>
    <property type="project" value="UniProtKB-SubCell"/>
</dbReference>
<dbReference type="Pfam" id="PF00005">
    <property type="entry name" value="ABC_tran"/>
    <property type="match status" value="1"/>
</dbReference>
<evidence type="ECO:0000259" key="10">
    <source>
        <dbReference type="PROSITE" id="PS50893"/>
    </source>
</evidence>
<dbReference type="EMBL" id="JADEWL010000216">
    <property type="protein sequence ID" value="MBE9216872.1"/>
    <property type="molecule type" value="Genomic_DNA"/>
</dbReference>
<dbReference type="NCBIfam" id="TIGR03797">
    <property type="entry name" value="NHLM_micro_ABC2"/>
    <property type="match status" value="1"/>
</dbReference>
<dbReference type="PROSITE" id="PS50929">
    <property type="entry name" value="ABC_TM1F"/>
    <property type="match status" value="1"/>
</dbReference>
<keyword evidence="8 9" id="KW-0472">Membrane</keyword>
<dbReference type="GO" id="GO:0034040">
    <property type="term" value="F:ATPase-coupled lipid transmembrane transporter activity"/>
    <property type="evidence" value="ECO:0007669"/>
    <property type="project" value="TreeGrafter"/>
</dbReference>
<keyword evidence="3" id="KW-1003">Cell membrane</keyword>
<protein>
    <submittedName>
        <fullName evidence="12">NHLP bacteriocin export ABC transporter permease/ATPase subunit</fullName>
    </submittedName>
</protein>
<keyword evidence="13" id="KW-1185">Reference proteome</keyword>
<dbReference type="AlphaFoldDB" id="A0A8J7F957"/>
<dbReference type="GO" id="GO:0016887">
    <property type="term" value="F:ATP hydrolysis activity"/>
    <property type="evidence" value="ECO:0007669"/>
    <property type="project" value="InterPro"/>
</dbReference>
<dbReference type="SUPFAM" id="SSF52540">
    <property type="entry name" value="P-loop containing nucleoside triphosphate hydrolases"/>
    <property type="match status" value="1"/>
</dbReference>
<evidence type="ECO:0000313" key="13">
    <source>
        <dbReference type="Proteomes" id="UP000620559"/>
    </source>
</evidence>
<dbReference type="PROSITE" id="PS50893">
    <property type="entry name" value="ABC_TRANSPORTER_2"/>
    <property type="match status" value="1"/>
</dbReference>
<accession>A0A8J7F957</accession>
<dbReference type="Gene3D" id="3.40.50.300">
    <property type="entry name" value="P-loop containing nucleotide triphosphate hydrolases"/>
    <property type="match status" value="1"/>
</dbReference>
<organism evidence="12 13">
    <name type="scientific">Plectonema cf. radiosum LEGE 06105</name>
    <dbReference type="NCBI Taxonomy" id="945769"/>
    <lineage>
        <taxon>Bacteria</taxon>
        <taxon>Bacillati</taxon>
        <taxon>Cyanobacteriota</taxon>
        <taxon>Cyanophyceae</taxon>
        <taxon>Oscillatoriophycideae</taxon>
        <taxon>Oscillatoriales</taxon>
        <taxon>Microcoleaceae</taxon>
        <taxon>Plectonema</taxon>
    </lineage>
</organism>
<dbReference type="PROSITE" id="PS00211">
    <property type="entry name" value="ABC_TRANSPORTER_1"/>
    <property type="match status" value="1"/>
</dbReference>
<feature type="domain" description="ABC transmembrane type-1" evidence="11">
    <location>
        <begin position="414"/>
        <end position="695"/>
    </location>
</feature>
<comment type="caution">
    <text evidence="12">The sequence shown here is derived from an EMBL/GenBank/DDBJ whole genome shotgun (WGS) entry which is preliminary data.</text>
</comment>
<evidence type="ECO:0000256" key="1">
    <source>
        <dbReference type="ARBA" id="ARBA00004651"/>
    </source>
</evidence>
<dbReference type="SUPFAM" id="SSF90123">
    <property type="entry name" value="ABC transporter transmembrane region"/>
    <property type="match status" value="1"/>
</dbReference>
<reference evidence="12" key="1">
    <citation type="submission" date="2020-10" db="EMBL/GenBank/DDBJ databases">
        <authorList>
            <person name="Castelo-Branco R."/>
            <person name="Eusebio N."/>
            <person name="Adriana R."/>
            <person name="Vieira A."/>
            <person name="Brugerolle De Fraissinette N."/>
            <person name="Rezende De Castro R."/>
            <person name="Schneider M.P."/>
            <person name="Vasconcelos V."/>
            <person name="Leao P.N."/>
        </authorList>
    </citation>
    <scope>NUCLEOTIDE SEQUENCE</scope>
    <source>
        <strain evidence="12">LEGE 06105</strain>
    </source>
</reference>
<evidence type="ECO:0000256" key="4">
    <source>
        <dbReference type="ARBA" id="ARBA00022692"/>
    </source>
</evidence>
<keyword evidence="2" id="KW-0813">Transport</keyword>
<sequence length="962" mass="105905">MLVESDRSLNAFGESYSFKSNEPLLLDNPEIVWLIQSGTLALFAINVEHGVPKGKRRYLFSVKAGEAMFSAMLTESGQQILAIALEETQLVRVTKNEFCSITPETAINQIERWVNLLSSTVSEFTLQILPTPVQAPGCAVLGSKEVFQPPQDVVVWVKVLQGQANLLGLDELKLTSNTGRIPLLADLWLQAQDILEIDSVNTDILDVNTLLTGLNCLQTFVIQAIGQLEQLAVKVELGRLQQREQLNNVAITNTLDNFANIFDVQTNEPIKQPLNQEEALLFAAGAVGRFLDITIDPPGNSEDLRRFREPIEAIARASRIRMRRITLRDKWWQQDSGPLLTYTLEDRRPIAIIPISDTRYQIIDPLQQTRCVCNEKIAATLSCTAYTFYRPLPTNLKILSLLGFALRGHSKELFTLLFAGIATTLLGMITPQAIAILIDNAIPDADRALLLQLALGLFVATLAQTLFQLTQGVAIMRLETFADTSTQAAVWDRLLNLKPSFFRGYAMGDLSARVSVISQIRGKLSNTLLKSFFSSVFSLLNLGLLFYYSIPLALIATFVALINVAVTIISGVLTLRKVRPLLSLQGQLFGIMVQIIGGVSKFRTAGAEPRAFAYWGKQYHHQLHLTLESQKIEDNLVVVNNLLSALTPAVIFAFATNLLQGNGISTGTFLAFNMAFGTFISGTTSLSSTVVDILEVLPLWERAQPILQAIPEVDSSKSDPGRLSGRVEIKNVIFRYRNDGQLTLDDVSLRAEPGEFIALVGPSGSGKSTLLRLLLGFDTPESGSIYYDGQELAGLDVNAVRRQLGVVLQGSRLMSASIWENISSNTVLTMDEAWSAAKMAGLADDIAAMPMGMHTVVSEGGTNLSGGQRQRLLIARALALRPRILLFDEATSALDNRTQAIVSESLEQLNVTRIVVAHRLSTIRNADRIYVLQNGRLVQQGNFDQLRDREGLFSQSIGRQRV</sequence>
<dbReference type="InterPro" id="IPR036640">
    <property type="entry name" value="ABC1_TM_sf"/>
</dbReference>
<feature type="transmembrane region" description="Helical" evidence="9">
    <location>
        <begin position="413"/>
        <end position="437"/>
    </location>
</feature>
<dbReference type="RefSeq" id="WP_193925711.1">
    <property type="nucleotide sequence ID" value="NZ_JADEWL010000216.1"/>
</dbReference>
<dbReference type="Proteomes" id="UP000620559">
    <property type="component" value="Unassembled WGS sequence"/>
</dbReference>
<evidence type="ECO:0000256" key="5">
    <source>
        <dbReference type="ARBA" id="ARBA00022741"/>
    </source>
</evidence>
<feature type="transmembrane region" description="Helical" evidence="9">
    <location>
        <begin position="449"/>
        <end position="467"/>
    </location>
</feature>
<evidence type="ECO:0000256" key="6">
    <source>
        <dbReference type="ARBA" id="ARBA00022840"/>
    </source>
</evidence>
<keyword evidence="7 9" id="KW-1133">Transmembrane helix</keyword>
<dbReference type="GO" id="GO:0140359">
    <property type="term" value="F:ABC-type transporter activity"/>
    <property type="evidence" value="ECO:0007669"/>
    <property type="project" value="InterPro"/>
</dbReference>
<evidence type="ECO:0000313" key="12">
    <source>
        <dbReference type="EMBL" id="MBE9216872.1"/>
    </source>
</evidence>
<dbReference type="SMART" id="SM00382">
    <property type="entry name" value="AAA"/>
    <property type="match status" value="1"/>
</dbReference>
<keyword evidence="5" id="KW-0547">Nucleotide-binding</keyword>
<feature type="transmembrane region" description="Helical" evidence="9">
    <location>
        <begin position="554"/>
        <end position="575"/>
    </location>
</feature>
<keyword evidence="6" id="KW-0067">ATP-binding</keyword>
<evidence type="ECO:0000259" key="11">
    <source>
        <dbReference type="PROSITE" id="PS50929"/>
    </source>
</evidence>
<dbReference type="InterPro" id="IPR011527">
    <property type="entry name" value="ABC1_TM_dom"/>
</dbReference>
<dbReference type="PANTHER" id="PTHR24221">
    <property type="entry name" value="ATP-BINDING CASSETTE SUB-FAMILY B"/>
    <property type="match status" value="1"/>
</dbReference>
<name>A0A8J7F957_9CYAN</name>
<dbReference type="InterPro" id="IPR017871">
    <property type="entry name" value="ABC_transporter-like_CS"/>
</dbReference>
<comment type="subcellular location">
    <subcellularLocation>
        <location evidence="1">Cell membrane</location>
        <topology evidence="1">Multi-pass membrane protein</topology>
    </subcellularLocation>
</comment>
<evidence type="ECO:0000256" key="8">
    <source>
        <dbReference type="ARBA" id="ARBA00023136"/>
    </source>
</evidence>
<dbReference type="InterPro" id="IPR022515">
    <property type="entry name" value="NHPM_micro_ABC2"/>
</dbReference>
<dbReference type="InterPro" id="IPR039421">
    <property type="entry name" value="Type_1_exporter"/>
</dbReference>
<evidence type="ECO:0000256" key="7">
    <source>
        <dbReference type="ARBA" id="ARBA00022989"/>
    </source>
</evidence>
<dbReference type="InterPro" id="IPR003593">
    <property type="entry name" value="AAA+_ATPase"/>
</dbReference>
<evidence type="ECO:0000256" key="3">
    <source>
        <dbReference type="ARBA" id="ARBA00022475"/>
    </source>
</evidence>
<feature type="domain" description="ABC transporter" evidence="10">
    <location>
        <begin position="727"/>
        <end position="959"/>
    </location>
</feature>
<dbReference type="InterPro" id="IPR027417">
    <property type="entry name" value="P-loop_NTPase"/>
</dbReference>
<keyword evidence="4 9" id="KW-0812">Transmembrane</keyword>
<dbReference type="Gene3D" id="1.20.1560.10">
    <property type="entry name" value="ABC transporter type 1, transmembrane domain"/>
    <property type="match status" value="1"/>
</dbReference>
<feature type="transmembrane region" description="Helical" evidence="9">
    <location>
        <begin position="528"/>
        <end position="548"/>
    </location>
</feature>
<evidence type="ECO:0000256" key="9">
    <source>
        <dbReference type="SAM" id="Phobius"/>
    </source>
</evidence>
<dbReference type="Pfam" id="PF00664">
    <property type="entry name" value="ABC_membrane"/>
    <property type="match status" value="1"/>
</dbReference>